<evidence type="ECO:0000313" key="1">
    <source>
        <dbReference type="EMBL" id="KAK3364680.1"/>
    </source>
</evidence>
<sequence length="250" mass="26774">MQPHIRNIHWVSNGWCFSRLSPPPLIGRVLNSGPFPILVTFLAAHGWARRPSPHVHVRLPVAGGVYPNDRIPAAFFHQGRGGGASTANGAKQTVAKFSTLVAGRSAARSTLAARAHGTAGNANSRLTCCFWISFGYPQSACQHQSSREGGCVDACNRLNRPTVVRGCAGRSLFGFGAKASELACSLIVGRLGLGFGGVEAGWDTPTFAMLRIPGDRGNVEAPWDGSGVWPIRVLTVAMCWRCSFMFENTR</sequence>
<gene>
    <name evidence="1" type="ORF">B0T25DRAFT_70975</name>
</gene>
<evidence type="ECO:0000313" key="2">
    <source>
        <dbReference type="Proteomes" id="UP001275084"/>
    </source>
</evidence>
<dbReference type="Proteomes" id="UP001275084">
    <property type="component" value="Unassembled WGS sequence"/>
</dbReference>
<reference evidence="1" key="1">
    <citation type="journal article" date="2023" name="Mol. Phylogenet. Evol.">
        <title>Genome-scale phylogeny and comparative genomics of the fungal order Sordariales.</title>
        <authorList>
            <person name="Hensen N."/>
            <person name="Bonometti L."/>
            <person name="Westerberg I."/>
            <person name="Brannstrom I.O."/>
            <person name="Guillou S."/>
            <person name="Cros-Aarteil S."/>
            <person name="Calhoun S."/>
            <person name="Haridas S."/>
            <person name="Kuo A."/>
            <person name="Mondo S."/>
            <person name="Pangilinan J."/>
            <person name="Riley R."/>
            <person name="LaButti K."/>
            <person name="Andreopoulos B."/>
            <person name="Lipzen A."/>
            <person name="Chen C."/>
            <person name="Yan M."/>
            <person name="Daum C."/>
            <person name="Ng V."/>
            <person name="Clum A."/>
            <person name="Steindorff A."/>
            <person name="Ohm R.A."/>
            <person name="Martin F."/>
            <person name="Silar P."/>
            <person name="Natvig D.O."/>
            <person name="Lalanne C."/>
            <person name="Gautier V."/>
            <person name="Ament-Velasquez S.L."/>
            <person name="Kruys A."/>
            <person name="Hutchinson M.I."/>
            <person name="Powell A.J."/>
            <person name="Barry K."/>
            <person name="Miller A.N."/>
            <person name="Grigoriev I.V."/>
            <person name="Debuchy R."/>
            <person name="Gladieux P."/>
            <person name="Hiltunen Thoren M."/>
            <person name="Johannesson H."/>
        </authorList>
    </citation>
    <scope>NUCLEOTIDE SEQUENCE</scope>
    <source>
        <strain evidence="1">CBS 955.72</strain>
    </source>
</reference>
<organism evidence="1 2">
    <name type="scientific">Lasiosphaeria hispida</name>
    <dbReference type="NCBI Taxonomy" id="260671"/>
    <lineage>
        <taxon>Eukaryota</taxon>
        <taxon>Fungi</taxon>
        <taxon>Dikarya</taxon>
        <taxon>Ascomycota</taxon>
        <taxon>Pezizomycotina</taxon>
        <taxon>Sordariomycetes</taxon>
        <taxon>Sordariomycetidae</taxon>
        <taxon>Sordariales</taxon>
        <taxon>Lasiosphaeriaceae</taxon>
        <taxon>Lasiosphaeria</taxon>
    </lineage>
</organism>
<proteinExistence type="predicted"/>
<dbReference type="AlphaFoldDB" id="A0AAJ0MLB7"/>
<name>A0AAJ0MLB7_9PEZI</name>
<accession>A0AAJ0MLB7</accession>
<comment type="caution">
    <text evidence="1">The sequence shown here is derived from an EMBL/GenBank/DDBJ whole genome shotgun (WGS) entry which is preliminary data.</text>
</comment>
<protein>
    <submittedName>
        <fullName evidence="1">Uncharacterized protein</fullName>
    </submittedName>
</protein>
<keyword evidence="2" id="KW-1185">Reference proteome</keyword>
<dbReference type="EMBL" id="JAUIQD010000001">
    <property type="protein sequence ID" value="KAK3364680.1"/>
    <property type="molecule type" value="Genomic_DNA"/>
</dbReference>
<reference evidence="1" key="2">
    <citation type="submission" date="2023-06" db="EMBL/GenBank/DDBJ databases">
        <authorList>
            <consortium name="Lawrence Berkeley National Laboratory"/>
            <person name="Haridas S."/>
            <person name="Hensen N."/>
            <person name="Bonometti L."/>
            <person name="Westerberg I."/>
            <person name="Brannstrom I.O."/>
            <person name="Guillou S."/>
            <person name="Cros-Aarteil S."/>
            <person name="Calhoun S."/>
            <person name="Kuo A."/>
            <person name="Mondo S."/>
            <person name="Pangilinan J."/>
            <person name="Riley R."/>
            <person name="Labutti K."/>
            <person name="Andreopoulos B."/>
            <person name="Lipzen A."/>
            <person name="Chen C."/>
            <person name="Yanf M."/>
            <person name="Daum C."/>
            <person name="Ng V."/>
            <person name="Clum A."/>
            <person name="Steindorff A."/>
            <person name="Ohm R."/>
            <person name="Martin F."/>
            <person name="Silar P."/>
            <person name="Natvig D."/>
            <person name="Lalanne C."/>
            <person name="Gautier V."/>
            <person name="Ament-Velasquez S.L."/>
            <person name="Kruys A."/>
            <person name="Hutchinson M.I."/>
            <person name="Powell A.J."/>
            <person name="Barry K."/>
            <person name="Miller A.N."/>
            <person name="Grigoriev I.V."/>
            <person name="Debuchy R."/>
            <person name="Gladieux P."/>
            <person name="Thoren M.H."/>
            <person name="Johannesson H."/>
        </authorList>
    </citation>
    <scope>NUCLEOTIDE SEQUENCE</scope>
    <source>
        <strain evidence="1">CBS 955.72</strain>
    </source>
</reference>